<keyword evidence="1" id="KW-0413">Isomerase</keyword>
<reference evidence="1 2" key="1">
    <citation type="submission" date="2020-08" db="EMBL/GenBank/DDBJ databases">
        <authorList>
            <person name="Liu C."/>
            <person name="Sun Q."/>
        </authorList>
    </citation>
    <scope>NUCLEOTIDE SEQUENCE [LARGE SCALE GENOMIC DNA]</scope>
    <source>
        <strain evidence="1 2">NSJ-29</strain>
    </source>
</reference>
<dbReference type="SUPFAM" id="SSF54909">
    <property type="entry name" value="Dimeric alpha+beta barrel"/>
    <property type="match status" value="2"/>
</dbReference>
<keyword evidence="2" id="KW-1185">Reference proteome</keyword>
<dbReference type="GO" id="GO:0062192">
    <property type="term" value="F:L-rhamnose mutarotase activity"/>
    <property type="evidence" value="ECO:0007669"/>
    <property type="project" value="UniProtKB-EC"/>
</dbReference>
<evidence type="ECO:0000313" key="1">
    <source>
        <dbReference type="EMBL" id="QNM08215.1"/>
    </source>
</evidence>
<dbReference type="InterPro" id="IPR008000">
    <property type="entry name" value="Rham/fucose_mutarotase"/>
</dbReference>
<accession>A0A7G9GBN3</accession>
<sequence length="215" mass="25206">MERHAIAMRIKPGCFNEYRRGLGEIWSSLTTALDRIGIRNFSLWNIEELIFGYCETEDGVSPSEGDWELFRKLGAEMGDTFEWISTPGEPMRLMYQDFGIVRENKELIRHRVFATRLKPGTQEEYKRRHDALVEQRGNTVNPGPDSNFSIWNAGDYIFGYDEIDITMETAETEEDRQNTIAWETKMLEIMSWYTDDVDWITGLHHKHIQKIGHHN</sequence>
<dbReference type="Gene3D" id="3.30.70.100">
    <property type="match status" value="2"/>
</dbReference>
<dbReference type="AlphaFoldDB" id="A0A7G9GBN3"/>
<protein>
    <submittedName>
        <fullName evidence="1">L-rhamnose mutarotase</fullName>
        <ecNumber evidence="1">5.1.3.32</ecNumber>
    </submittedName>
</protein>
<gene>
    <name evidence="1" type="ORF">H9Q79_15185</name>
</gene>
<dbReference type="EMBL" id="CP060635">
    <property type="protein sequence ID" value="QNM08215.1"/>
    <property type="molecule type" value="Genomic_DNA"/>
</dbReference>
<organism evidence="1 2">
    <name type="scientific">Wansuia hejianensis</name>
    <dbReference type="NCBI Taxonomy" id="2763667"/>
    <lineage>
        <taxon>Bacteria</taxon>
        <taxon>Bacillati</taxon>
        <taxon>Bacillota</taxon>
        <taxon>Clostridia</taxon>
        <taxon>Lachnospirales</taxon>
        <taxon>Lachnospiraceae</taxon>
        <taxon>Wansuia</taxon>
    </lineage>
</organism>
<dbReference type="EC" id="5.1.3.32" evidence="1"/>
<name>A0A7G9GBN3_9FIRM</name>
<dbReference type="KEGG" id="whj:H9Q79_15185"/>
<evidence type="ECO:0000313" key="2">
    <source>
        <dbReference type="Proteomes" id="UP000515860"/>
    </source>
</evidence>
<dbReference type="Proteomes" id="UP000515860">
    <property type="component" value="Chromosome"/>
</dbReference>
<dbReference type="RefSeq" id="WP_249328672.1">
    <property type="nucleotide sequence ID" value="NZ_CP060635.1"/>
</dbReference>
<proteinExistence type="predicted"/>
<dbReference type="InterPro" id="IPR011008">
    <property type="entry name" value="Dimeric_a/b-barrel"/>
</dbReference>
<dbReference type="Pfam" id="PF05336">
    <property type="entry name" value="rhaM"/>
    <property type="match status" value="2"/>
</dbReference>